<dbReference type="InterPro" id="IPR040456">
    <property type="entry name" value="RNase_H2_suB"/>
</dbReference>
<dbReference type="RefSeq" id="XP_007732132.1">
    <property type="nucleotide sequence ID" value="XM_007733942.1"/>
</dbReference>
<sequence length="441" mass="48994">MAVGTRSSTTSPVKKHAKETCATKSESKSNAQREPLRPFILPRDTCDRSRFLLLRHPRDCTLQRFLFCPETGLFQFTKVQTPSTDPRSLLFARADPDGEKDSPETLGKDSETEQALSRGYISKSAEIFVATPFDLAFILLPLVLPAKAPSGKMLFQPIDDILEQHIQEDKHLRYIYDHGRTMLEDAMSRFCDTIEAGDEQMYRPSEDKALRMVMQKVDNAMRGGLPASLEEKFVTRALEAPVLSVKREETSISTISTNSAQATSDDNESQSEGLDSQSTSASSAPSMVFSDVSTASSASTVVPDTSIPQELCDLQKRRTVVDFILASYLPASLADRLRGRLGEKDSPVDFSPLEKHLQSLAAMRAEVLASRSIGDFSRKRGLEDDEVAESRAEKKRRQEEEDKKKKLGESRGVRDLKKVNVSGMKKMSDFFAKKPVAKAKG</sequence>
<dbReference type="GO" id="GO:0005654">
    <property type="term" value="C:nucleoplasm"/>
    <property type="evidence" value="ECO:0007669"/>
    <property type="project" value="TreeGrafter"/>
</dbReference>
<dbReference type="Proteomes" id="UP000019478">
    <property type="component" value="Unassembled WGS sequence"/>
</dbReference>
<keyword evidence="3" id="KW-0539">Nucleus</keyword>
<dbReference type="InterPro" id="IPR041195">
    <property type="entry name" value="Rnh202_N"/>
</dbReference>
<feature type="region of interest" description="Disordered" evidence="6">
    <location>
        <begin position="249"/>
        <end position="287"/>
    </location>
</feature>
<dbReference type="Pfam" id="PF09468">
    <property type="entry name" value="RNase_H2-Ydr279"/>
    <property type="match status" value="1"/>
</dbReference>
<dbReference type="InterPro" id="IPR019024">
    <property type="entry name" value="RNase_H2_suB_wHTH"/>
</dbReference>
<feature type="compositionally biased region" description="Basic and acidic residues" evidence="6">
    <location>
        <begin position="18"/>
        <end position="27"/>
    </location>
</feature>
<accession>W9Y302</accession>
<evidence type="ECO:0000313" key="9">
    <source>
        <dbReference type="EMBL" id="EXJ86853.1"/>
    </source>
</evidence>
<evidence type="ECO:0000256" key="1">
    <source>
        <dbReference type="ARBA" id="ARBA00004123"/>
    </source>
</evidence>
<feature type="region of interest" description="Disordered" evidence="6">
    <location>
        <begin position="87"/>
        <end position="113"/>
    </location>
</feature>
<reference evidence="9 10" key="1">
    <citation type="submission" date="2013-03" db="EMBL/GenBank/DDBJ databases">
        <title>The Genome Sequence of Capronia epimyces CBS 606.96.</title>
        <authorList>
            <consortium name="The Broad Institute Genomics Platform"/>
            <person name="Cuomo C."/>
            <person name="de Hoog S."/>
            <person name="Gorbushina A."/>
            <person name="Walker B."/>
            <person name="Young S.K."/>
            <person name="Zeng Q."/>
            <person name="Gargeya S."/>
            <person name="Fitzgerald M."/>
            <person name="Haas B."/>
            <person name="Abouelleil A."/>
            <person name="Allen A.W."/>
            <person name="Alvarado L."/>
            <person name="Arachchi H.M."/>
            <person name="Berlin A.M."/>
            <person name="Chapman S.B."/>
            <person name="Gainer-Dewar J."/>
            <person name="Goldberg J."/>
            <person name="Griggs A."/>
            <person name="Gujja S."/>
            <person name="Hansen M."/>
            <person name="Howarth C."/>
            <person name="Imamovic A."/>
            <person name="Ireland A."/>
            <person name="Larimer J."/>
            <person name="McCowan C."/>
            <person name="Murphy C."/>
            <person name="Pearson M."/>
            <person name="Poon T.W."/>
            <person name="Priest M."/>
            <person name="Roberts A."/>
            <person name="Saif S."/>
            <person name="Shea T."/>
            <person name="Sisk P."/>
            <person name="Sykes S."/>
            <person name="Wortman J."/>
            <person name="Nusbaum C."/>
            <person name="Birren B."/>
        </authorList>
    </citation>
    <scope>NUCLEOTIDE SEQUENCE [LARGE SCALE GENOMIC DNA]</scope>
    <source>
        <strain evidence="9 10">CBS 606.96</strain>
    </source>
</reference>
<organism evidence="9 10">
    <name type="scientific">Capronia epimyces CBS 606.96</name>
    <dbReference type="NCBI Taxonomy" id="1182542"/>
    <lineage>
        <taxon>Eukaryota</taxon>
        <taxon>Fungi</taxon>
        <taxon>Dikarya</taxon>
        <taxon>Ascomycota</taxon>
        <taxon>Pezizomycotina</taxon>
        <taxon>Eurotiomycetes</taxon>
        <taxon>Chaetothyriomycetidae</taxon>
        <taxon>Chaetothyriales</taxon>
        <taxon>Herpotrichiellaceae</taxon>
        <taxon>Capronia</taxon>
    </lineage>
</organism>
<dbReference type="GeneID" id="19167932"/>
<dbReference type="Gene3D" id="1.10.20.120">
    <property type="match status" value="1"/>
</dbReference>
<evidence type="ECO:0000259" key="7">
    <source>
        <dbReference type="Pfam" id="PF09468"/>
    </source>
</evidence>
<feature type="compositionally biased region" description="Low complexity" evidence="6">
    <location>
        <begin position="251"/>
        <end position="264"/>
    </location>
</feature>
<comment type="function">
    <text evidence="4">Non catalytic subunit of RNase H2, an endonuclease that specifically degrades the RNA of RNA:DNA hybrids. Participates in DNA replication, possibly by mediating the removal of lagging-strand Okazaki fragment RNA primers during DNA replication. Mediates the excision of single ribonucleotides from DNA:RNA duplexes.</text>
</comment>
<feature type="compositionally biased region" description="Basic and acidic residues" evidence="6">
    <location>
        <begin position="379"/>
        <end position="418"/>
    </location>
</feature>
<dbReference type="HOGENOM" id="CLU_057573_0_0_1"/>
<gene>
    <name evidence="9" type="ORF">A1O3_03807</name>
</gene>
<evidence type="ECO:0000256" key="4">
    <source>
        <dbReference type="ARBA" id="ARBA00024778"/>
    </source>
</evidence>
<dbReference type="PANTHER" id="PTHR13383">
    <property type="entry name" value="RIBONUCLEASE H2 SUBUNIT B"/>
    <property type="match status" value="1"/>
</dbReference>
<keyword evidence="10" id="KW-1185">Reference proteome</keyword>
<dbReference type="GO" id="GO:0006401">
    <property type="term" value="P:RNA catabolic process"/>
    <property type="evidence" value="ECO:0007669"/>
    <property type="project" value="TreeGrafter"/>
</dbReference>
<comment type="caution">
    <text evidence="9">The sequence shown here is derived from an EMBL/GenBank/DDBJ whole genome shotgun (WGS) entry which is preliminary data.</text>
</comment>
<dbReference type="AlphaFoldDB" id="W9Y302"/>
<evidence type="ECO:0000256" key="3">
    <source>
        <dbReference type="ARBA" id="ARBA00023242"/>
    </source>
</evidence>
<evidence type="ECO:0000256" key="2">
    <source>
        <dbReference type="ARBA" id="ARBA00019062"/>
    </source>
</evidence>
<feature type="domain" description="Ribonuclease H2 subunit B wHTH" evidence="7">
    <location>
        <begin position="137"/>
        <end position="338"/>
    </location>
</feature>
<name>W9Y302_9EURO</name>
<feature type="domain" description="Rnh202 triple barrel" evidence="8">
    <location>
        <begin position="40"/>
        <end position="134"/>
    </location>
</feature>
<protein>
    <recommendedName>
        <fullName evidence="2">Ribonuclease H2 subunit B</fullName>
    </recommendedName>
    <alternativeName>
        <fullName evidence="5">Ribonuclease HI subunit B</fullName>
    </alternativeName>
</protein>
<dbReference type="OrthoDB" id="29098at2759"/>
<feature type="compositionally biased region" description="Basic and acidic residues" evidence="6">
    <location>
        <begin position="94"/>
        <end position="111"/>
    </location>
</feature>
<feature type="region of interest" description="Disordered" evidence="6">
    <location>
        <begin position="1"/>
        <end position="36"/>
    </location>
</feature>
<comment type="subcellular location">
    <subcellularLocation>
        <location evidence="1">Nucleus</location>
    </subcellularLocation>
</comment>
<dbReference type="EMBL" id="AMGY01000003">
    <property type="protein sequence ID" value="EXJ86853.1"/>
    <property type="molecule type" value="Genomic_DNA"/>
</dbReference>
<proteinExistence type="predicted"/>
<dbReference type="eggNOG" id="ENOG502SCDS">
    <property type="taxonomic scope" value="Eukaryota"/>
</dbReference>
<evidence type="ECO:0000256" key="5">
    <source>
        <dbReference type="ARBA" id="ARBA00033464"/>
    </source>
</evidence>
<evidence type="ECO:0000259" key="8">
    <source>
        <dbReference type="Pfam" id="PF17745"/>
    </source>
</evidence>
<dbReference type="PANTHER" id="PTHR13383:SF11">
    <property type="entry name" value="RIBONUCLEASE H2 SUBUNIT B"/>
    <property type="match status" value="1"/>
</dbReference>
<feature type="compositionally biased region" description="Polar residues" evidence="6">
    <location>
        <begin position="1"/>
        <end position="12"/>
    </location>
</feature>
<evidence type="ECO:0000256" key="6">
    <source>
        <dbReference type="SAM" id="MobiDB-lite"/>
    </source>
</evidence>
<dbReference type="STRING" id="1182542.W9Y302"/>
<dbReference type="GO" id="GO:0032299">
    <property type="term" value="C:ribonuclease H2 complex"/>
    <property type="evidence" value="ECO:0007669"/>
    <property type="project" value="InterPro"/>
</dbReference>
<feature type="compositionally biased region" description="Low complexity" evidence="6">
    <location>
        <begin position="276"/>
        <end position="287"/>
    </location>
</feature>
<dbReference type="CDD" id="cd09270">
    <property type="entry name" value="RNase_H2-B"/>
    <property type="match status" value="1"/>
</dbReference>
<feature type="region of interest" description="Disordered" evidence="6">
    <location>
        <begin position="379"/>
        <end position="420"/>
    </location>
</feature>
<dbReference type="Pfam" id="PF17745">
    <property type="entry name" value="Ydr279_N"/>
    <property type="match status" value="1"/>
</dbReference>
<evidence type="ECO:0000313" key="10">
    <source>
        <dbReference type="Proteomes" id="UP000019478"/>
    </source>
</evidence>